<organism evidence="10 11">
    <name type="scientific">Aerococcus agrisoli</name>
    <dbReference type="NCBI Taxonomy" id="2487350"/>
    <lineage>
        <taxon>Bacteria</taxon>
        <taxon>Bacillati</taxon>
        <taxon>Bacillota</taxon>
        <taxon>Bacilli</taxon>
        <taxon>Lactobacillales</taxon>
        <taxon>Aerococcaceae</taxon>
        <taxon>Aerococcus</taxon>
    </lineage>
</organism>
<dbReference type="RefSeq" id="WP_123779247.1">
    <property type="nucleotide sequence ID" value="NZ_RKMG01000003.1"/>
</dbReference>
<sequence length="380" mass="42305">MVNTLYPGAKIGIIGAGQLGKMLAQSAQKMGYQVYFYDPNPTSCGFDVAQGHTVGNFDDREKLLDFVQTVDVVTYEFENIDGDLLQEIEAQAYLPQGTTLLLNGQERIKEKTWLNEQGIPTTQYKEITVIDDIDVDMGYPFILKTTRFGYDGKGQIKVDSDHDLAMKSEAIQNLLAEQPLIQEAYCDFAYEASIMVARDLQGNIKYFPISINQHEHGVLFSSLVGQTFDPEMTATIEAIAGKIAAAGELVGVCGIEFFVSRAGDILVNEIAPRPHNSGHYTIEACNVSQFDQHILAITGHPLIDVRLMEPALMINILGQHLPRLSEGMAEFPNAIFHIYNKGEAKTQRKMGHFTITNPNFTDLADLLAISQTLKTWKRMY</sequence>
<evidence type="ECO:0000256" key="3">
    <source>
        <dbReference type="ARBA" id="ARBA00022741"/>
    </source>
</evidence>
<comment type="pathway">
    <text evidence="7 8">Purine metabolism; IMP biosynthesis via de novo pathway; 5-amino-1-(5-phospho-D-ribosyl)imidazole-4-carboxylate from 5-amino-1-(5-phospho-D-ribosyl)imidazole (N5-CAIR route): step 1/2.</text>
</comment>
<name>A0A3N4GYG4_9LACT</name>
<keyword evidence="7 8" id="KW-0436">Ligase</keyword>
<evidence type="ECO:0000313" key="10">
    <source>
        <dbReference type="EMBL" id="RPA63650.1"/>
    </source>
</evidence>
<dbReference type="InterPro" id="IPR011054">
    <property type="entry name" value="Rudment_hybrid_motif"/>
</dbReference>
<dbReference type="Pfam" id="PF02222">
    <property type="entry name" value="ATP-grasp"/>
    <property type="match status" value="1"/>
</dbReference>
<dbReference type="Gene3D" id="3.40.50.20">
    <property type="match status" value="1"/>
</dbReference>
<comment type="cofactor">
    <cofactor evidence="2">
        <name>Mg(2+)</name>
        <dbReference type="ChEBI" id="CHEBI:18420"/>
    </cofactor>
</comment>
<dbReference type="GO" id="GO:0046872">
    <property type="term" value="F:metal ion binding"/>
    <property type="evidence" value="ECO:0007669"/>
    <property type="project" value="InterPro"/>
</dbReference>
<comment type="caution">
    <text evidence="7">Lacks conserved residue(s) required for the propagation of feature annotation.</text>
</comment>
<dbReference type="SUPFAM" id="SSF51246">
    <property type="entry name" value="Rudiment single hybrid motif"/>
    <property type="match status" value="1"/>
</dbReference>
<dbReference type="Pfam" id="PF22660">
    <property type="entry name" value="RS_preATP-grasp-like"/>
    <property type="match status" value="1"/>
</dbReference>
<dbReference type="PROSITE" id="PS00065">
    <property type="entry name" value="D_2_HYDROXYACID_DH_1"/>
    <property type="match status" value="1"/>
</dbReference>
<evidence type="ECO:0000256" key="7">
    <source>
        <dbReference type="HAMAP-Rule" id="MF_01928"/>
    </source>
</evidence>
<feature type="binding site" evidence="7">
    <location>
        <position position="214"/>
    </location>
    <ligand>
        <name>ATP</name>
        <dbReference type="ChEBI" id="CHEBI:30616"/>
    </ligand>
</feature>
<comment type="function">
    <text evidence="7">Catalyzes the ATP-dependent conversion of 5-aminoimidazole ribonucleotide (AIR) and HCO(3)(-) to N5-carboxyaminoimidazole ribonucleotide (N5-CAIR).</text>
</comment>
<comment type="subunit">
    <text evidence="7 8">Homodimer.</text>
</comment>
<dbReference type="EC" id="6.3.4.18" evidence="7 8"/>
<dbReference type="AlphaFoldDB" id="A0A3N4GYG4"/>
<dbReference type="InterPro" id="IPR054350">
    <property type="entry name" value="PurT/PurK_preATP-grasp"/>
</dbReference>
<dbReference type="GO" id="GO:0005524">
    <property type="term" value="F:ATP binding"/>
    <property type="evidence" value="ECO:0007669"/>
    <property type="project" value="UniProtKB-UniRule"/>
</dbReference>
<dbReference type="InterPro" id="IPR029752">
    <property type="entry name" value="D-isomer_DH_CS1"/>
</dbReference>
<evidence type="ECO:0000256" key="5">
    <source>
        <dbReference type="ARBA" id="ARBA00022840"/>
    </source>
</evidence>
<keyword evidence="6" id="KW-0464">Manganese</keyword>
<dbReference type="Gene3D" id="3.30.1490.20">
    <property type="entry name" value="ATP-grasp fold, A domain"/>
    <property type="match status" value="1"/>
</dbReference>
<dbReference type="OrthoDB" id="9804625at2"/>
<dbReference type="Pfam" id="PF17769">
    <property type="entry name" value="PurK_C"/>
    <property type="match status" value="1"/>
</dbReference>
<comment type="caution">
    <text evidence="10">The sequence shown here is derived from an EMBL/GenBank/DDBJ whole genome shotgun (WGS) entry which is preliminary data.</text>
</comment>
<comment type="similarity">
    <text evidence="7 8">Belongs to the PurK/PurT family.</text>
</comment>
<dbReference type="NCBIfam" id="TIGR01161">
    <property type="entry name" value="purK"/>
    <property type="match status" value="1"/>
</dbReference>
<dbReference type="PROSITE" id="PS50975">
    <property type="entry name" value="ATP_GRASP"/>
    <property type="match status" value="1"/>
</dbReference>
<keyword evidence="5 7" id="KW-0067">ATP-binding</keyword>
<evidence type="ECO:0000259" key="9">
    <source>
        <dbReference type="PROSITE" id="PS50975"/>
    </source>
</evidence>
<dbReference type="EMBL" id="RKMG01000003">
    <property type="protein sequence ID" value="RPA63650.1"/>
    <property type="molecule type" value="Genomic_DNA"/>
</dbReference>
<accession>A0A3N4GYG4</accession>
<dbReference type="InterPro" id="IPR013815">
    <property type="entry name" value="ATP_grasp_subdomain_1"/>
</dbReference>
<evidence type="ECO:0000256" key="4">
    <source>
        <dbReference type="ARBA" id="ARBA00022755"/>
    </source>
</evidence>
<dbReference type="InterPro" id="IPR005875">
    <property type="entry name" value="PurK"/>
</dbReference>
<feature type="binding site" evidence="7">
    <location>
        <position position="107"/>
    </location>
    <ligand>
        <name>ATP</name>
        <dbReference type="ChEBI" id="CHEBI:30616"/>
    </ligand>
</feature>
<dbReference type="SUPFAM" id="SSF56059">
    <property type="entry name" value="Glutathione synthetase ATP-binding domain-like"/>
    <property type="match status" value="1"/>
</dbReference>
<protein>
    <recommendedName>
        <fullName evidence="7 8">N5-carboxyaminoimidazole ribonucleotide synthase</fullName>
        <shortName evidence="7 8">N5-CAIR synthase</shortName>
        <ecNumber evidence="7 8">6.3.4.18</ecNumber>
    </recommendedName>
    <alternativeName>
        <fullName evidence="7 8">5-(carboxyamino)imidazole ribonucleotide synthetase</fullName>
    </alternativeName>
</protein>
<keyword evidence="3 7" id="KW-0547">Nucleotide-binding</keyword>
<keyword evidence="11" id="KW-1185">Reference proteome</keyword>
<dbReference type="NCBIfam" id="NF004675">
    <property type="entry name" value="PRK06019.1-1"/>
    <property type="match status" value="1"/>
</dbReference>
<comment type="function">
    <text evidence="8">Catalyzes the ATP-dependent conversion of 5-aminoimidazole ribonucleotide (AIR) and HCO(3)- to N5-carboxyaminoimidazole ribonucleotide (N5-CAIR).</text>
</comment>
<feature type="binding site" evidence="7">
    <location>
        <position position="191"/>
    </location>
    <ligand>
        <name>ATP</name>
        <dbReference type="ChEBI" id="CHEBI:30616"/>
    </ligand>
</feature>
<keyword evidence="4 7" id="KW-0658">Purine biosynthesis</keyword>
<feature type="binding site" evidence="7">
    <location>
        <begin position="149"/>
        <end position="155"/>
    </location>
    <ligand>
        <name>ATP</name>
        <dbReference type="ChEBI" id="CHEBI:30616"/>
    </ligand>
</feature>
<dbReference type="GO" id="GO:0004638">
    <property type="term" value="F:phosphoribosylaminoimidazole carboxylase activity"/>
    <property type="evidence" value="ECO:0007669"/>
    <property type="project" value="InterPro"/>
</dbReference>
<dbReference type="UniPathway" id="UPA00074">
    <property type="reaction ID" value="UER00942"/>
</dbReference>
<dbReference type="HAMAP" id="MF_01928">
    <property type="entry name" value="PurK"/>
    <property type="match status" value="1"/>
</dbReference>
<dbReference type="InterPro" id="IPR016185">
    <property type="entry name" value="PreATP-grasp_dom_sf"/>
</dbReference>
<dbReference type="PANTHER" id="PTHR11609">
    <property type="entry name" value="PURINE BIOSYNTHESIS PROTEIN 6/7, PUR6/7"/>
    <property type="match status" value="1"/>
</dbReference>
<dbReference type="InterPro" id="IPR003135">
    <property type="entry name" value="ATP-grasp_carboxylate-amine"/>
</dbReference>
<dbReference type="GO" id="GO:0034028">
    <property type="term" value="F:5-(carboxyamino)imidazole ribonucleotide synthase activity"/>
    <property type="evidence" value="ECO:0007669"/>
    <property type="project" value="UniProtKB-UniRule"/>
</dbReference>
<gene>
    <name evidence="7 8 10" type="primary">purK</name>
    <name evidence="10" type="ORF">EF384_01645</name>
</gene>
<feature type="binding site" evidence="7">
    <location>
        <begin position="268"/>
        <end position="269"/>
    </location>
    <ligand>
        <name>ATP</name>
        <dbReference type="ChEBI" id="CHEBI:30616"/>
    </ligand>
</feature>
<dbReference type="PANTHER" id="PTHR11609:SF5">
    <property type="entry name" value="PHOSPHORIBOSYLAMINOIMIDAZOLE CARBOXYLASE"/>
    <property type="match status" value="1"/>
</dbReference>
<comment type="cofactor">
    <cofactor evidence="1">
        <name>Mn(2+)</name>
        <dbReference type="ChEBI" id="CHEBI:29035"/>
    </cofactor>
</comment>
<dbReference type="GO" id="GO:0006189">
    <property type="term" value="P:'de novo' IMP biosynthetic process"/>
    <property type="evidence" value="ECO:0007669"/>
    <property type="project" value="UniProtKB-UniRule"/>
</dbReference>
<dbReference type="InterPro" id="IPR040686">
    <property type="entry name" value="PurK_C"/>
</dbReference>
<dbReference type="Gene3D" id="3.30.470.20">
    <property type="entry name" value="ATP-grasp fold, B domain"/>
    <property type="match status" value="1"/>
</dbReference>
<dbReference type="NCBIfam" id="NF004679">
    <property type="entry name" value="PRK06019.1-5"/>
    <property type="match status" value="1"/>
</dbReference>
<dbReference type="Proteomes" id="UP000273977">
    <property type="component" value="Unassembled WGS sequence"/>
</dbReference>
<reference evidence="10 11" key="1">
    <citation type="submission" date="2018-11" db="EMBL/GenBank/DDBJ databases">
        <title>Aerococcus sp. SJQ22, whole genome shotgun sequence.</title>
        <authorList>
            <person name="Sun L."/>
            <person name="Gao X."/>
            <person name="Chen W."/>
            <person name="Huang K."/>
        </authorList>
    </citation>
    <scope>NUCLEOTIDE SEQUENCE [LARGE SCALE GENOMIC DNA]</scope>
    <source>
        <strain evidence="10 11">SJQ22</strain>
    </source>
</reference>
<dbReference type="SUPFAM" id="SSF52440">
    <property type="entry name" value="PreATP-grasp domain"/>
    <property type="match status" value="1"/>
</dbReference>
<evidence type="ECO:0000256" key="6">
    <source>
        <dbReference type="ARBA" id="ARBA00023211"/>
    </source>
</evidence>
<evidence type="ECO:0000256" key="1">
    <source>
        <dbReference type="ARBA" id="ARBA00001936"/>
    </source>
</evidence>
<feature type="domain" description="ATP-grasp" evidence="9">
    <location>
        <begin position="111"/>
        <end position="298"/>
    </location>
</feature>
<dbReference type="GO" id="GO:0005829">
    <property type="term" value="C:cytosol"/>
    <property type="evidence" value="ECO:0007669"/>
    <property type="project" value="TreeGrafter"/>
</dbReference>
<feature type="binding site" evidence="7">
    <location>
        <position position="144"/>
    </location>
    <ligand>
        <name>ATP</name>
        <dbReference type="ChEBI" id="CHEBI:30616"/>
    </ligand>
</feature>
<evidence type="ECO:0000256" key="8">
    <source>
        <dbReference type="RuleBase" id="RU361200"/>
    </source>
</evidence>
<comment type="catalytic activity">
    <reaction evidence="7 8">
        <text>5-amino-1-(5-phospho-beta-D-ribosyl)imidazole + hydrogencarbonate + ATP = 5-carboxyamino-1-(5-phospho-D-ribosyl)imidazole + ADP + phosphate + 2 H(+)</text>
        <dbReference type="Rhea" id="RHEA:19317"/>
        <dbReference type="ChEBI" id="CHEBI:15378"/>
        <dbReference type="ChEBI" id="CHEBI:17544"/>
        <dbReference type="ChEBI" id="CHEBI:30616"/>
        <dbReference type="ChEBI" id="CHEBI:43474"/>
        <dbReference type="ChEBI" id="CHEBI:58730"/>
        <dbReference type="ChEBI" id="CHEBI:137981"/>
        <dbReference type="ChEBI" id="CHEBI:456216"/>
        <dbReference type="EC" id="6.3.4.18"/>
    </reaction>
</comment>
<dbReference type="InterPro" id="IPR011761">
    <property type="entry name" value="ATP-grasp"/>
</dbReference>
<evidence type="ECO:0000313" key="11">
    <source>
        <dbReference type="Proteomes" id="UP000273977"/>
    </source>
</evidence>
<evidence type="ECO:0000256" key="2">
    <source>
        <dbReference type="ARBA" id="ARBA00001946"/>
    </source>
</evidence>
<proteinExistence type="inferred from homology"/>